<dbReference type="InterPro" id="IPR025251">
    <property type="entry name" value="DUF4213"/>
</dbReference>
<organism evidence="3 4">
    <name type="scientific">Campylobacter showae CC57C</name>
    <dbReference type="NCBI Taxonomy" id="1073353"/>
    <lineage>
        <taxon>Bacteria</taxon>
        <taxon>Pseudomonadati</taxon>
        <taxon>Campylobacterota</taxon>
        <taxon>Epsilonproteobacteria</taxon>
        <taxon>Campylobacterales</taxon>
        <taxon>Campylobacteraceae</taxon>
        <taxon>Campylobacter</taxon>
    </lineage>
</organism>
<dbReference type="EMBL" id="AOTD01000127">
    <property type="protein sequence ID" value="EMG30728.1"/>
    <property type="molecule type" value="Genomic_DNA"/>
</dbReference>
<dbReference type="GO" id="GO:0005840">
    <property type="term" value="C:ribosome"/>
    <property type="evidence" value="ECO:0007669"/>
    <property type="project" value="UniProtKB-KW"/>
</dbReference>
<comment type="caution">
    <text evidence="3">The sequence shown here is derived from an EMBL/GenBank/DDBJ whole genome shotgun (WGS) entry which is preliminary data.</text>
</comment>
<dbReference type="Proteomes" id="UP000011782">
    <property type="component" value="Unassembled WGS sequence"/>
</dbReference>
<dbReference type="OrthoDB" id="252759at2"/>
<dbReference type="RefSeq" id="WP_002951989.1">
    <property type="nucleotide sequence ID" value="NZ_AOTD01000127.1"/>
</dbReference>
<dbReference type="STRING" id="1073353.H740_05070"/>
<keyword evidence="3" id="KW-0689">Ribosomal protein</keyword>
<evidence type="ECO:0000259" key="1">
    <source>
        <dbReference type="Pfam" id="PF04016"/>
    </source>
</evidence>
<evidence type="ECO:0000313" key="3">
    <source>
        <dbReference type="EMBL" id="EMG30728.1"/>
    </source>
</evidence>
<proteinExistence type="predicted"/>
<dbReference type="Pfam" id="PF13938">
    <property type="entry name" value="DUF4213"/>
    <property type="match status" value="1"/>
</dbReference>
<dbReference type="Pfam" id="PF04016">
    <property type="entry name" value="DUF364"/>
    <property type="match status" value="1"/>
</dbReference>
<sequence length="287" mass="31145">MGQILNDTLSQIYENLGDEIKNLNVQRVVVGLFFTGVKLSNGVCGVSYTPLKSFPQAVCCPSQAAIMPKSGNICGKNVKTLLKDITSDSLLKKTIAVAALNALSQTCYERSGSLYATKFKADPFDELAIKRSSFSVIVGALVPYIKFMMKNSLDFRILELDKSALKGDELKYFIPQGCASDAIRAADNLIITGVTLLNDTLEDILSLKKSGAEVIVVGPTVSMSPKALFDRGVSHVGGIYTTHADELLDVIGQAGSGYHFFGKFAEKFVMSRESSTSKIWKFNDQNV</sequence>
<evidence type="ECO:0000313" key="4">
    <source>
        <dbReference type="Proteomes" id="UP000011782"/>
    </source>
</evidence>
<dbReference type="SUPFAM" id="SSF159713">
    <property type="entry name" value="Dhaf3308-like"/>
    <property type="match status" value="1"/>
</dbReference>
<dbReference type="Gene3D" id="3.30.390.100">
    <property type="match status" value="1"/>
</dbReference>
<evidence type="ECO:0000259" key="2">
    <source>
        <dbReference type="Pfam" id="PF13938"/>
    </source>
</evidence>
<reference evidence="3 4" key="1">
    <citation type="submission" date="2013-02" db="EMBL/GenBank/DDBJ databases">
        <title>Co-occurrence of anaerobic bacteria in colorectal carcinomas.</title>
        <authorList>
            <person name="Holt R.A."/>
            <person name="Warren R.L."/>
            <person name="Allen-Vercoe E."/>
            <person name="Pleasance S."/>
            <person name="Freeman D.J."/>
            <person name="Watson P."/>
            <person name="Moore R."/>
            <person name="Cochrane K."/>
        </authorList>
    </citation>
    <scope>NUCLEOTIDE SEQUENCE [LARGE SCALE GENOMIC DNA]</scope>
    <source>
        <strain evidence="3 4">CC57C</strain>
    </source>
</reference>
<dbReference type="AlphaFoldDB" id="M3JBJ1"/>
<dbReference type="InterPro" id="IPR007161">
    <property type="entry name" value="DUF364"/>
</dbReference>
<name>M3JBJ1_9BACT</name>
<gene>
    <name evidence="3" type="ORF">H740_05070</name>
</gene>
<dbReference type="Gene3D" id="3.40.50.11590">
    <property type="match status" value="1"/>
</dbReference>
<keyword evidence="3" id="KW-0687">Ribonucleoprotein</keyword>
<dbReference type="PATRIC" id="fig|1073353.3.peg.1082"/>
<feature type="domain" description="Putative heavy-metal chelation" evidence="1">
    <location>
        <begin position="122"/>
        <end position="269"/>
    </location>
</feature>
<accession>M3JBJ1</accession>
<protein>
    <submittedName>
        <fullName evidence="3">Sigma 54 modulation protein/ribosomal protein S30EA</fullName>
    </submittedName>
</protein>
<feature type="domain" description="DUF4213" evidence="2">
    <location>
        <begin position="13"/>
        <end position="104"/>
    </location>
</feature>